<evidence type="ECO:0008006" key="4">
    <source>
        <dbReference type="Google" id="ProtNLM"/>
    </source>
</evidence>
<keyword evidence="1" id="KW-0812">Transmembrane</keyword>
<keyword evidence="3" id="KW-1185">Reference proteome</keyword>
<comment type="caution">
    <text evidence="2">The sequence shown here is derived from an EMBL/GenBank/DDBJ whole genome shotgun (WGS) entry which is preliminary data.</text>
</comment>
<reference evidence="2 3" key="1">
    <citation type="submission" date="2015-04" db="EMBL/GenBank/DDBJ databases">
        <title>Microcin producing Clostridium sp. JC272T.</title>
        <authorList>
            <person name="Jyothsna T."/>
            <person name="Sasikala C."/>
            <person name="Ramana C."/>
        </authorList>
    </citation>
    <scope>NUCLEOTIDE SEQUENCE [LARGE SCALE GENOMIC DNA]</scope>
    <source>
        <strain evidence="2 3">JC272</strain>
    </source>
</reference>
<feature type="transmembrane region" description="Helical" evidence="1">
    <location>
        <begin position="309"/>
        <end position="330"/>
    </location>
</feature>
<protein>
    <recommendedName>
        <fullName evidence="4">Nucleoside transporter/FeoB GTPase Gate domain-containing protein</fullName>
    </recommendedName>
</protein>
<dbReference type="PATRIC" id="fig|1629550.3.peg.2503"/>
<feature type="transmembrane region" description="Helical" evidence="1">
    <location>
        <begin position="62"/>
        <end position="81"/>
    </location>
</feature>
<feature type="transmembrane region" description="Helical" evidence="1">
    <location>
        <begin position="130"/>
        <end position="148"/>
    </location>
</feature>
<dbReference type="AlphaFoldDB" id="A0A0M3DDS1"/>
<organism evidence="2 3">
    <name type="scientific">Paraclostridium benzoelyticum</name>
    <dbReference type="NCBI Taxonomy" id="1629550"/>
    <lineage>
        <taxon>Bacteria</taxon>
        <taxon>Bacillati</taxon>
        <taxon>Bacillota</taxon>
        <taxon>Clostridia</taxon>
        <taxon>Peptostreptococcales</taxon>
        <taxon>Peptostreptococcaceae</taxon>
        <taxon>Paraclostridium</taxon>
    </lineage>
</organism>
<dbReference type="RefSeq" id="WP_046823996.1">
    <property type="nucleotide sequence ID" value="NZ_LBBT01000307.1"/>
</dbReference>
<feature type="transmembrane region" description="Helical" evidence="1">
    <location>
        <begin position="232"/>
        <end position="253"/>
    </location>
</feature>
<accession>A0A0M3DDS1</accession>
<feature type="transmembrane region" description="Helical" evidence="1">
    <location>
        <begin position="24"/>
        <end position="41"/>
    </location>
</feature>
<proteinExistence type="predicted"/>
<dbReference type="EMBL" id="LBBT01000307">
    <property type="protein sequence ID" value="KKY00271.1"/>
    <property type="molecule type" value="Genomic_DNA"/>
</dbReference>
<sequence>MEGIDTKEKGNDYKNFELMDSFRIVIYSICGVFIFFIPINLKGSTNTIIYHLYFFIQDKYIELIKLYLFIMVTIGSILPIVKHKEKEYDAFSNIIKCIKPVSILFILIIFSKIEFRAYNNSSLLFMRDFLLKSVIVLSISSLFLPFITEYGLLEIFESYFQKYTKKTFKLSGKCVLNILVYLFVDIFSGMFMTSQLYKKGRLRQSEACIMVSCFSFTSILNCYYLADELNLKSVAFTIFMVISLSLGVNFLVCRIWPLKIKKKTYLYKNSYKECSFKKDKFKNAIRRHLSTKKNNKLIYYMFENFKESFNIIMTILPNLVIIIFVGEFLINNTGLIDTIGEITYPIIELLKLPSKVQINEALCLGMFNGGRYIEFINNDIKDISGLIIFIISIVQTISISTNMVYVSSTDIPIKKIELLAIGIEKILISLTIIYLFYYLIIGNL</sequence>
<feature type="transmembrane region" description="Helical" evidence="1">
    <location>
        <begin position="168"/>
        <end position="187"/>
    </location>
</feature>
<keyword evidence="1" id="KW-0472">Membrane</keyword>
<dbReference type="OrthoDB" id="1751087at2"/>
<evidence type="ECO:0000313" key="3">
    <source>
        <dbReference type="Proteomes" id="UP000034407"/>
    </source>
</evidence>
<evidence type="ECO:0000256" key="1">
    <source>
        <dbReference type="SAM" id="Phobius"/>
    </source>
</evidence>
<evidence type="ECO:0000313" key="2">
    <source>
        <dbReference type="EMBL" id="KKY00271.1"/>
    </source>
</evidence>
<gene>
    <name evidence="2" type="ORF">VN21_15185</name>
</gene>
<keyword evidence="1" id="KW-1133">Transmembrane helix</keyword>
<name>A0A0M3DDS1_9FIRM</name>
<feature type="transmembrane region" description="Helical" evidence="1">
    <location>
        <begin position="418"/>
        <end position="440"/>
    </location>
</feature>
<feature type="transmembrane region" description="Helical" evidence="1">
    <location>
        <begin position="383"/>
        <end position="406"/>
    </location>
</feature>
<dbReference type="Proteomes" id="UP000034407">
    <property type="component" value="Unassembled WGS sequence"/>
</dbReference>